<organism evidence="3 4">
    <name type="scientific">Amniculicola lignicola CBS 123094</name>
    <dbReference type="NCBI Taxonomy" id="1392246"/>
    <lineage>
        <taxon>Eukaryota</taxon>
        <taxon>Fungi</taxon>
        <taxon>Dikarya</taxon>
        <taxon>Ascomycota</taxon>
        <taxon>Pezizomycotina</taxon>
        <taxon>Dothideomycetes</taxon>
        <taxon>Pleosporomycetidae</taxon>
        <taxon>Pleosporales</taxon>
        <taxon>Amniculicolaceae</taxon>
        <taxon>Amniculicola</taxon>
    </lineage>
</organism>
<dbReference type="GO" id="GO:0005684">
    <property type="term" value="C:U2-type spliceosomal complex"/>
    <property type="evidence" value="ECO:0007669"/>
    <property type="project" value="TreeGrafter"/>
</dbReference>
<comment type="similarity">
    <text evidence="1">Belongs to the CWC16 family.</text>
</comment>
<reference evidence="3" key="1">
    <citation type="journal article" date="2020" name="Stud. Mycol.">
        <title>101 Dothideomycetes genomes: a test case for predicting lifestyles and emergence of pathogens.</title>
        <authorList>
            <person name="Haridas S."/>
            <person name="Albert R."/>
            <person name="Binder M."/>
            <person name="Bloem J."/>
            <person name="Labutti K."/>
            <person name="Salamov A."/>
            <person name="Andreopoulos B."/>
            <person name="Baker S."/>
            <person name="Barry K."/>
            <person name="Bills G."/>
            <person name="Bluhm B."/>
            <person name="Cannon C."/>
            <person name="Castanera R."/>
            <person name="Culley D."/>
            <person name="Daum C."/>
            <person name="Ezra D."/>
            <person name="Gonzalez J."/>
            <person name="Henrissat B."/>
            <person name="Kuo A."/>
            <person name="Liang C."/>
            <person name="Lipzen A."/>
            <person name="Lutzoni F."/>
            <person name="Magnuson J."/>
            <person name="Mondo S."/>
            <person name="Nolan M."/>
            <person name="Ohm R."/>
            <person name="Pangilinan J."/>
            <person name="Park H.-J."/>
            <person name="Ramirez L."/>
            <person name="Alfaro M."/>
            <person name="Sun H."/>
            <person name="Tritt A."/>
            <person name="Yoshinaga Y."/>
            <person name="Zwiers L.-H."/>
            <person name="Turgeon B."/>
            <person name="Goodwin S."/>
            <person name="Spatafora J."/>
            <person name="Crous P."/>
            <person name="Grigoriev I."/>
        </authorList>
    </citation>
    <scope>NUCLEOTIDE SEQUENCE</scope>
    <source>
        <strain evidence="3">CBS 123094</strain>
    </source>
</reference>
<evidence type="ECO:0008006" key="5">
    <source>
        <dbReference type="Google" id="ProtNLM"/>
    </source>
</evidence>
<feature type="compositionally biased region" description="Low complexity" evidence="2">
    <location>
        <begin position="11"/>
        <end position="25"/>
    </location>
</feature>
<dbReference type="PANTHER" id="PTHR12111">
    <property type="entry name" value="SPLICING FACTOR YJU2"/>
    <property type="match status" value="1"/>
</dbReference>
<accession>A0A6A5WBK5</accession>
<dbReference type="GO" id="GO:0000398">
    <property type="term" value="P:mRNA splicing, via spliceosome"/>
    <property type="evidence" value="ECO:0007669"/>
    <property type="project" value="InterPro"/>
</dbReference>
<dbReference type="Proteomes" id="UP000799779">
    <property type="component" value="Unassembled WGS sequence"/>
</dbReference>
<keyword evidence="4" id="KW-1185">Reference proteome</keyword>
<gene>
    <name evidence="3" type="ORF">P154DRAFT_554881</name>
</gene>
<dbReference type="InterPro" id="IPR007590">
    <property type="entry name" value="Saf4/Yju2"/>
</dbReference>
<dbReference type="AlphaFoldDB" id="A0A6A5WBK5"/>
<dbReference type="PANTHER" id="PTHR12111:SF2">
    <property type="entry name" value="SPLICING FACTOR YJU2B-RELATED"/>
    <property type="match status" value="1"/>
</dbReference>
<feature type="compositionally biased region" description="Basic and acidic residues" evidence="2">
    <location>
        <begin position="256"/>
        <end position="275"/>
    </location>
</feature>
<dbReference type="GO" id="GO:0071014">
    <property type="term" value="C:post-mRNA release spliceosomal complex"/>
    <property type="evidence" value="ECO:0007669"/>
    <property type="project" value="TreeGrafter"/>
</dbReference>
<evidence type="ECO:0000313" key="3">
    <source>
        <dbReference type="EMBL" id="KAF1999240.1"/>
    </source>
</evidence>
<dbReference type="Pfam" id="PF04502">
    <property type="entry name" value="Saf4_Yju2"/>
    <property type="match status" value="1"/>
</dbReference>
<dbReference type="OrthoDB" id="360327at2759"/>
<proteinExistence type="inferred from homology"/>
<feature type="compositionally biased region" description="Polar residues" evidence="2">
    <location>
        <begin position="329"/>
        <end position="340"/>
    </location>
</feature>
<evidence type="ECO:0000256" key="1">
    <source>
        <dbReference type="ARBA" id="ARBA00005595"/>
    </source>
</evidence>
<feature type="region of interest" description="Disordered" evidence="2">
    <location>
        <begin position="249"/>
        <end position="275"/>
    </location>
</feature>
<evidence type="ECO:0000313" key="4">
    <source>
        <dbReference type="Proteomes" id="UP000799779"/>
    </source>
</evidence>
<evidence type="ECO:0000256" key="2">
    <source>
        <dbReference type="SAM" id="MobiDB-lite"/>
    </source>
</evidence>
<protein>
    <recommendedName>
        <fullName evidence="5">DUF572-domain-containing protein</fullName>
    </recommendedName>
</protein>
<feature type="region of interest" description="Disordered" evidence="2">
    <location>
        <begin position="11"/>
        <end position="31"/>
    </location>
</feature>
<feature type="region of interest" description="Disordered" evidence="2">
    <location>
        <begin position="298"/>
        <end position="352"/>
    </location>
</feature>
<sequence>MQGFNMGRYYPPSTTSPPTFNTPSNRKTTHPPTVRFELPFPVWCLHCKPESIIGQGVRFNATKNAVGKYFTTTIWSFGMRHSACGGSWEIRTDPERGEYVCMTGCRVREGWGRGLRGGEADGVDADGEVVVLTEEEREKRREDAFAALEGQGVDKVVEERGKERVDELLERGEVWRDPWERNRRLRREFREDRKGREREEGRKEVVRERFGLGVELLDEVESDGKRARLVEFGREVGIEERVGETLRKPMFGNTGKEMKGESGSKVKKLKSESLAEQRRRTLQQTMVSNTRAAIDPFLSDDVPSSTRTKESLIPGLKRKRVEEPPKITTEATDTPTTHLITASKGVQVPAKSAPRMALVDYDSD</sequence>
<dbReference type="EMBL" id="ML977597">
    <property type="protein sequence ID" value="KAF1999240.1"/>
    <property type="molecule type" value="Genomic_DNA"/>
</dbReference>
<name>A0A6A5WBK5_9PLEO</name>